<comment type="caution">
    <text evidence="1">The sequence shown here is derived from an EMBL/GenBank/DDBJ whole genome shotgun (WGS) entry which is preliminary data.</text>
</comment>
<dbReference type="AlphaFoldDB" id="A0A372GAQ7"/>
<proteinExistence type="predicted"/>
<dbReference type="RefSeq" id="WP_117403295.1">
    <property type="nucleotide sequence ID" value="NZ_QVNQ01000010.1"/>
</dbReference>
<protein>
    <submittedName>
        <fullName evidence="1">Uncharacterized protein</fullName>
    </submittedName>
</protein>
<accession>A0A372GAQ7</accession>
<dbReference type="EMBL" id="QVNQ01000010">
    <property type="protein sequence ID" value="RFS82163.1"/>
    <property type="molecule type" value="Genomic_DNA"/>
</dbReference>
<gene>
    <name evidence="1" type="ORF">D0T12_28395</name>
</gene>
<reference evidence="1 2" key="1">
    <citation type="submission" date="2018-08" db="EMBL/GenBank/DDBJ databases">
        <title>Actinomadura spongicola sp. nov., isolated from marine sponge Leucetta chagosensis.</title>
        <authorList>
            <person name="Li L."/>
            <person name="Lin H.W."/>
        </authorList>
    </citation>
    <scope>NUCLEOTIDE SEQUENCE [LARGE SCALE GENOMIC DNA]</scope>
    <source>
        <strain evidence="1 2">LHW52907</strain>
    </source>
</reference>
<name>A0A372GAQ7_9ACTN</name>
<dbReference type="Proteomes" id="UP000262882">
    <property type="component" value="Unassembled WGS sequence"/>
</dbReference>
<organism evidence="1 2">
    <name type="scientific">Actinomadura spongiicola</name>
    <dbReference type="NCBI Taxonomy" id="2303421"/>
    <lineage>
        <taxon>Bacteria</taxon>
        <taxon>Bacillati</taxon>
        <taxon>Actinomycetota</taxon>
        <taxon>Actinomycetes</taxon>
        <taxon>Streptosporangiales</taxon>
        <taxon>Thermomonosporaceae</taxon>
        <taxon>Actinomadura</taxon>
    </lineage>
</organism>
<keyword evidence="2" id="KW-1185">Reference proteome</keyword>
<evidence type="ECO:0000313" key="1">
    <source>
        <dbReference type="EMBL" id="RFS82163.1"/>
    </source>
</evidence>
<sequence length="70" mass="8230">MRLTPDEQREHDRDLGKAVAAYMRWLDEIVPESQYGPDKREDTDRTAHLDNILNDALARRRERVRRSGAP</sequence>
<evidence type="ECO:0000313" key="2">
    <source>
        <dbReference type="Proteomes" id="UP000262882"/>
    </source>
</evidence>